<organism evidence="1">
    <name type="scientific">freshwater metagenome</name>
    <dbReference type="NCBI Taxonomy" id="449393"/>
    <lineage>
        <taxon>unclassified sequences</taxon>
        <taxon>metagenomes</taxon>
        <taxon>ecological metagenomes</taxon>
    </lineage>
</organism>
<sequence length="276" mass="30588">MTRGPVSRAKIWRNQGLRLRCDVLAVRMTKLAGESGTGFKKRLSMSTSNPKYGTINFELVGRWLHLPAEEDGPFWALNLMKYHEVAQYADGRESSITGAEADDAYAPIGPLAAVGALPSLLANVTAQPNGEPDWDRIAIVRYPTRASFFEMQERDDFKDAHEHKEAGMEFTIVMGCQPLSTSEASKEDGELVMRVMRFVEGTTEAGADPEGVTPVAHFEVEGVIVGDKRRWDHVRFDRATPEAIAALTEVEGIEEQVITVLGRPFIERIVESVVKI</sequence>
<reference evidence="1" key="1">
    <citation type="submission" date="2020-05" db="EMBL/GenBank/DDBJ databases">
        <authorList>
            <person name="Chiriac C."/>
            <person name="Salcher M."/>
            <person name="Ghai R."/>
            <person name="Kavagutti S V."/>
        </authorList>
    </citation>
    <scope>NUCLEOTIDE SEQUENCE</scope>
</reference>
<name>A0A6J6LAJ1_9ZZZZ</name>
<evidence type="ECO:0000313" key="1">
    <source>
        <dbReference type="EMBL" id="CAB4657519.1"/>
    </source>
</evidence>
<dbReference type="Gene3D" id="3.30.70.100">
    <property type="match status" value="1"/>
</dbReference>
<accession>A0A6J6LAJ1</accession>
<dbReference type="AlphaFoldDB" id="A0A6J6LAJ1"/>
<dbReference type="EMBL" id="CAEZZU010000306">
    <property type="protein sequence ID" value="CAB4792589.1"/>
    <property type="molecule type" value="Genomic_DNA"/>
</dbReference>
<dbReference type="SUPFAM" id="SSF54909">
    <property type="entry name" value="Dimeric alpha+beta barrel"/>
    <property type="match status" value="1"/>
</dbReference>
<protein>
    <submittedName>
        <fullName evidence="1">Unannotated protein</fullName>
    </submittedName>
</protein>
<dbReference type="InterPro" id="IPR011008">
    <property type="entry name" value="Dimeric_a/b-barrel"/>
</dbReference>
<gene>
    <name evidence="1" type="ORF">UFOPK2242_00766</name>
    <name evidence="2" type="ORF">UFOPK2925_01586</name>
</gene>
<evidence type="ECO:0000313" key="2">
    <source>
        <dbReference type="EMBL" id="CAB4792589.1"/>
    </source>
</evidence>
<proteinExistence type="predicted"/>
<dbReference type="EMBL" id="CAEZWM010000082">
    <property type="protein sequence ID" value="CAB4657519.1"/>
    <property type="molecule type" value="Genomic_DNA"/>
</dbReference>